<comment type="caution">
    <text evidence="6">The sequence shown here is derived from an EMBL/GenBank/DDBJ whole genome shotgun (WGS) entry which is preliminary data.</text>
</comment>
<dbReference type="InterPro" id="IPR051458">
    <property type="entry name" value="Cyt/Met_Dipeptidase"/>
</dbReference>
<dbReference type="Proteomes" id="UP000606991">
    <property type="component" value="Unassembled WGS sequence"/>
</dbReference>
<dbReference type="PANTHER" id="PTHR43270:SF12">
    <property type="entry name" value="SUCCINYL-DIAMINOPIMELATE DESUCCINYLASE"/>
    <property type="match status" value="1"/>
</dbReference>
<evidence type="ECO:0000313" key="5">
    <source>
        <dbReference type="EMBL" id="MBJ7596450.1"/>
    </source>
</evidence>
<dbReference type="EMBL" id="JAEKNS010000163">
    <property type="protein sequence ID" value="MBJ7596450.1"/>
    <property type="molecule type" value="Genomic_DNA"/>
</dbReference>
<organism evidence="6 7">
    <name type="scientific">Candidatus Aeolococcus gillhamiae</name>
    <dbReference type="NCBI Taxonomy" id="3127015"/>
    <lineage>
        <taxon>Bacteria</taxon>
        <taxon>Bacillati</taxon>
        <taxon>Candidatus Dormiibacterota</taxon>
        <taxon>Candidatus Dormibacteria</taxon>
        <taxon>Candidatus Aeolococcales</taxon>
        <taxon>Candidatus Aeolococcaceae</taxon>
        <taxon>Candidatus Aeolococcus</taxon>
    </lineage>
</organism>
<feature type="domain" description="Peptidase M20 dimerisation" evidence="4">
    <location>
        <begin position="194"/>
        <end position="355"/>
    </location>
</feature>
<proteinExistence type="predicted"/>
<evidence type="ECO:0000256" key="2">
    <source>
        <dbReference type="ARBA" id="ARBA00022723"/>
    </source>
</evidence>
<accession>A0A934N109</accession>
<evidence type="ECO:0000259" key="4">
    <source>
        <dbReference type="Pfam" id="PF07687"/>
    </source>
</evidence>
<name>A0A2W5ZN07_9BACT</name>
<dbReference type="AlphaFoldDB" id="A0A2W5ZN07"/>
<keyword evidence="3" id="KW-0378">Hydrolase</keyword>
<evidence type="ECO:0000313" key="8">
    <source>
        <dbReference type="Proteomes" id="UP000606991"/>
    </source>
</evidence>
<dbReference type="GO" id="GO:0046872">
    <property type="term" value="F:metal ion binding"/>
    <property type="evidence" value="ECO:0007669"/>
    <property type="project" value="UniProtKB-KW"/>
</dbReference>
<gene>
    <name evidence="6" type="ORF">DLM65_00425</name>
    <name evidence="5" type="ORF">JF886_16610</name>
</gene>
<keyword evidence="1" id="KW-0645">Protease</keyword>
<dbReference type="InterPro" id="IPR002933">
    <property type="entry name" value="Peptidase_M20"/>
</dbReference>
<dbReference type="NCBIfam" id="NF006053">
    <property type="entry name" value="PRK08201.1"/>
    <property type="match status" value="1"/>
</dbReference>
<dbReference type="SUPFAM" id="SSF53187">
    <property type="entry name" value="Zn-dependent exopeptidases"/>
    <property type="match status" value="1"/>
</dbReference>
<protein>
    <submittedName>
        <fullName evidence="6">Dipeptidase</fullName>
    </submittedName>
</protein>
<evidence type="ECO:0000313" key="6">
    <source>
        <dbReference type="EMBL" id="PZR84226.1"/>
    </source>
</evidence>
<dbReference type="GO" id="GO:0006508">
    <property type="term" value="P:proteolysis"/>
    <property type="evidence" value="ECO:0007669"/>
    <property type="project" value="UniProtKB-KW"/>
</dbReference>
<dbReference type="Gene3D" id="3.40.630.10">
    <property type="entry name" value="Zn peptidases"/>
    <property type="match status" value="1"/>
</dbReference>
<dbReference type="Gene3D" id="3.30.70.360">
    <property type="match status" value="1"/>
</dbReference>
<dbReference type="Pfam" id="PF01546">
    <property type="entry name" value="Peptidase_M20"/>
    <property type="match status" value="1"/>
</dbReference>
<dbReference type="NCBIfam" id="NF005914">
    <property type="entry name" value="PRK07907.1"/>
    <property type="match status" value="1"/>
</dbReference>
<sequence length="460" mass="49005">MGHDLDDYCAANQPRFVDELIELLRIPSISAHPDHAPDVRRNAEHLAAAAREAGFSTVEVVETEGHPAVYAERMVDPALPTVLVYGHHDVQPADPLDEWVSPPFEPEVRDGKLFARGAVDDKGQVYMHLKAVEAHLRTRGELPVNLRLLVEGEEEVGSSHFEQLVADLGDRLAADFAVVSDTGIFARGVPSLTVGLRGLAGVEVEVRGPSLDLHSGVFGGAVQNPIEALARMLASLKDPATGRVTVPGFYDDVVEPTAAEREGYRSLPFDEAAFRATAGGIPATVGEEGWSVLEARWVRPTLEINGIWGGYQGPGGKTIVPAHAGAKITCRLVPNQKPEVIANLVAGALRAATPPGVTTEVTARGGGSPVITPADHPAVRAASRAMGAVFGVEPVIIREGGSIPPVEVFQRVLGMQSVLVGVGLPDDQIHAPNEKFDLDHYAMGIRILARLWDEVAKEPA</sequence>
<dbReference type="InterPro" id="IPR011650">
    <property type="entry name" value="Peptidase_M20_dimer"/>
</dbReference>
<reference evidence="6" key="2">
    <citation type="submission" date="2018-05" db="EMBL/GenBank/DDBJ databases">
        <authorList>
            <person name="Ferrari B."/>
        </authorList>
    </citation>
    <scope>NUCLEOTIDE SEQUENCE</scope>
    <source>
        <strain evidence="6">RRmetagenome_bin12</strain>
    </source>
</reference>
<dbReference type="RefSeq" id="WP_337314499.1">
    <property type="nucleotide sequence ID" value="NZ_JAEKNS010000163.1"/>
</dbReference>
<evidence type="ECO:0000313" key="7">
    <source>
        <dbReference type="Proteomes" id="UP000248724"/>
    </source>
</evidence>
<dbReference type="GO" id="GO:0008233">
    <property type="term" value="F:peptidase activity"/>
    <property type="evidence" value="ECO:0007669"/>
    <property type="project" value="UniProtKB-KW"/>
</dbReference>
<keyword evidence="2" id="KW-0479">Metal-binding</keyword>
<accession>A0A2W5ZN07</accession>
<evidence type="ECO:0000256" key="3">
    <source>
        <dbReference type="ARBA" id="ARBA00022801"/>
    </source>
</evidence>
<dbReference type="PANTHER" id="PTHR43270">
    <property type="entry name" value="BETA-ALA-HIS DIPEPTIDASE"/>
    <property type="match status" value="1"/>
</dbReference>
<reference evidence="5 8" key="3">
    <citation type="submission" date="2020-10" db="EMBL/GenBank/DDBJ databases">
        <title>Ca. Dormibacterota MAGs.</title>
        <authorList>
            <person name="Montgomery K."/>
        </authorList>
    </citation>
    <scope>NUCLEOTIDE SEQUENCE [LARGE SCALE GENOMIC DNA]</scope>
    <source>
        <strain evidence="5">SC8812_S17_18</strain>
    </source>
</reference>
<dbReference type="Proteomes" id="UP000248724">
    <property type="component" value="Unassembled WGS sequence"/>
</dbReference>
<dbReference type="NCBIfam" id="NF006579">
    <property type="entry name" value="PRK09104.1"/>
    <property type="match status" value="1"/>
</dbReference>
<dbReference type="Pfam" id="PF07687">
    <property type="entry name" value="M20_dimer"/>
    <property type="match status" value="1"/>
</dbReference>
<dbReference type="EMBL" id="QHBU01000008">
    <property type="protein sequence ID" value="PZR84226.1"/>
    <property type="molecule type" value="Genomic_DNA"/>
</dbReference>
<reference evidence="6 7" key="1">
    <citation type="journal article" date="2017" name="Nature">
        <title>Atmospheric trace gases support primary production in Antarctic desert surface soil.</title>
        <authorList>
            <person name="Ji M."/>
            <person name="Greening C."/>
            <person name="Vanwonterghem I."/>
            <person name="Carere C.R."/>
            <person name="Bay S.K."/>
            <person name="Steen J.A."/>
            <person name="Montgomery K."/>
            <person name="Lines T."/>
            <person name="Beardall J."/>
            <person name="van Dorst J."/>
            <person name="Snape I."/>
            <person name="Stott M.B."/>
            <person name="Hugenholtz P."/>
            <person name="Ferrari B.C."/>
        </authorList>
    </citation>
    <scope>NUCLEOTIDE SEQUENCE [LARGE SCALE GENOMIC DNA]</scope>
    <source>
        <strain evidence="6">RRmetagenome_bin12</strain>
    </source>
</reference>
<evidence type="ECO:0000256" key="1">
    <source>
        <dbReference type="ARBA" id="ARBA00022670"/>
    </source>
</evidence>